<dbReference type="Gramene" id="AET6Gv20949300.1">
    <property type="protein sequence ID" value="AET6Gv20949300.1"/>
    <property type="gene ID" value="AET6Gv20949300"/>
</dbReference>
<proteinExistence type="predicted"/>
<dbReference type="PANTHER" id="PTHR33344:SF7">
    <property type="entry name" value="TRANSMEMBRANE PROTEIN"/>
    <property type="match status" value="1"/>
</dbReference>
<feature type="compositionally biased region" description="Basic and acidic residues" evidence="1">
    <location>
        <begin position="133"/>
        <end position="154"/>
    </location>
</feature>
<dbReference type="Proteomes" id="UP000015105">
    <property type="component" value="Chromosome 6D"/>
</dbReference>
<name>A0A453Q2C7_AEGTS</name>
<dbReference type="STRING" id="200361.A0A453Q2C7"/>
<evidence type="ECO:0000313" key="3">
    <source>
        <dbReference type="Proteomes" id="UP000015105"/>
    </source>
</evidence>
<reference evidence="3" key="2">
    <citation type="journal article" date="2017" name="Nat. Plants">
        <title>The Aegilops tauschii genome reveals multiple impacts of transposons.</title>
        <authorList>
            <person name="Zhao G."/>
            <person name="Zou C."/>
            <person name="Li K."/>
            <person name="Wang K."/>
            <person name="Li T."/>
            <person name="Gao L."/>
            <person name="Zhang X."/>
            <person name="Wang H."/>
            <person name="Yang Z."/>
            <person name="Liu X."/>
            <person name="Jiang W."/>
            <person name="Mao L."/>
            <person name="Kong X."/>
            <person name="Jiao Y."/>
            <person name="Jia J."/>
        </authorList>
    </citation>
    <scope>NUCLEOTIDE SEQUENCE [LARGE SCALE GENOMIC DNA]</scope>
    <source>
        <strain evidence="3">cv. AL8/78</strain>
    </source>
</reference>
<accession>A0A453Q2C7</accession>
<evidence type="ECO:0000313" key="2">
    <source>
        <dbReference type="EnsemblPlants" id="AET6Gv20949300.1"/>
    </source>
</evidence>
<feature type="region of interest" description="Disordered" evidence="1">
    <location>
        <begin position="120"/>
        <end position="162"/>
    </location>
</feature>
<evidence type="ECO:0000256" key="1">
    <source>
        <dbReference type="SAM" id="MobiDB-lite"/>
    </source>
</evidence>
<organism evidence="2 3">
    <name type="scientific">Aegilops tauschii subsp. strangulata</name>
    <name type="common">Goatgrass</name>
    <dbReference type="NCBI Taxonomy" id="200361"/>
    <lineage>
        <taxon>Eukaryota</taxon>
        <taxon>Viridiplantae</taxon>
        <taxon>Streptophyta</taxon>
        <taxon>Embryophyta</taxon>
        <taxon>Tracheophyta</taxon>
        <taxon>Spermatophyta</taxon>
        <taxon>Magnoliopsida</taxon>
        <taxon>Liliopsida</taxon>
        <taxon>Poales</taxon>
        <taxon>Poaceae</taxon>
        <taxon>BOP clade</taxon>
        <taxon>Pooideae</taxon>
        <taxon>Triticodae</taxon>
        <taxon>Triticeae</taxon>
        <taxon>Triticinae</taxon>
        <taxon>Aegilops</taxon>
    </lineage>
</organism>
<reference evidence="3" key="1">
    <citation type="journal article" date="2014" name="Science">
        <title>Ancient hybridizations among the ancestral genomes of bread wheat.</title>
        <authorList>
            <consortium name="International Wheat Genome Sequencing Consortium,"/>
            <person name="Marcussen T."/>
            <person name="Sandve S.R."/>
            <person name="Heier L."/>
            <person name="Spannagl M."/>
            <person name="Pfeifer M."/>
            <person name="Jakobsen K.S."/>
            <person name="Wulff B.B."/>
            <person name="Steuernagel B."/>
            <person name="Mayer K.F."/>
            <person name="Olsen O.A."/>
        </authorList>
    </citation>
    <scope>NUCLEOTIDE SEQUENCE [LARGE SCALE GENOMIC DNA]</scope>
    <source>
        <strain evidence="3">cv. AL8/78</strain>
    </source>
</reference>
<dbReference type="EnsemblPlants" id="AET6Gv20949300.1">
    <property type="protein sequence ID" value="AET6Gv20949300.1"/>
    <property type="gene ID" value="AET6Gv20949300"/>
</dbReference>
<protein>
    <submittedName>
        <fullName evidence="2">Uncharacterized protein</fullName>
    </submittedName>
</protein>
<sequence length="162" mass="17907">VFSGELCTTGPAVAGAVGGMTTASRLSYKNATVALCAINVLTVALLLRSHFSSWPRIAGGHRFDSAQLRYIWESEELRRAMEPVDLIRRVKEIEQEAYGEPGMSATQEGTAAVDLSKRLKDLRQGNDGSSQRALEEWRKRKMERARQRAIEKDGMMPGAKTP</sequence>
<dbReference type="PANTHER" id="PTHR33344">
    <property type="entry name" value="OS02G0761600 PROTEIN"/>
    <property type="match status" value="1"/>
</dbReference>
<keyword evidence="3" id="KW-1185">Reference proteome</keyword>
<dbReference type="AlphaFoldDB" id="A0A453Q2C7"/>
<reference evidence="2" key="4">
    <citation type="submission" date="2019-03" db="UniProtKB">
        <authorList>
            <consortium name="EnsemblPlants"/>
        </authorList>
    </citation>
    <scope>IDENTIFICATION</scope>
</reference>
<reference evidence="2" key="5">
    <citation type="journal article" date="2021" name="G3 (Bethesda)">
        <title>Aegilops tauschii genome assembly Aet v5.0 features greater sequence contiguity and improved annotation.</title>
        <authorList>
            <person name="Wang L."/>
            <person name="Zhu T."/>
            <person name="Rodriguez J.C."/>
            <person name="Deal K.R."/>
            <person name="Dubcovsky J."/>
            <person name="McGuire P.E."/>
            <person name="Lux T."/>
            <person name="Spannagl M."/>
            <person name="Mayer K.F.X."/>
            <person name="Baldrich P."/>
            <person name="Meyers B.C."/>
            <person name="Huo N."/>
            <person name="Gu Y.Q."/>
            <person name="Zhou H."/>
            <person name="Devos K.M."/>
            <person name="Bennetzen J.L."/>
            <person name="Unver T."/>
            <person name="Budak H."/>
            <person name="Gulick P.J."/>
            <person name="Galiba G."/>
            <person name="Kalapos B."/>
            <person name="Nelson D.R."/>
            <person name="Li P."/>
            <person name="You F.M."/>
            <person name="Luo M.C."/>
            <person name="Dvorak J."/>
        </authorList>
    </citation>
    <scope>NUCLEOTIDE SEQUENCE [LARGE SCALE GENOMIC DNA]</scope>
    <source>
        <strain evidence="2">cv. AL8/78</strain>
    </source>
</reference>
<reference evidence="2" key="3">
    <citation type="journal article" date="2017" name="Nature">
        <title>Genome sequence of the progenitor of the wheat D genome Aegilops tauschii.</title>
        <authorList>
            <person name="Luo M.C."/>
            <person name="Gu Y.Q."/>
            <person name="Puiu D."/>
            <person name="Wang H."/>
            <person name="Twardziok S.O."/>
            <person name="Deal K.R."/>
            <person name="Huo N."/>
            <person name="Zhu T."/>
            <person name="Wang L."/>
            <person name="Wang Y."/>
            <person name="McGuire P.E."/>
            <person name="Liu S."/>
            <person name="Long H."/>
            <person name="Ramasamy R.K."/>
            <person name="Rodriguez J.C."/>
            <person name="Van S.L."/>
            <person name="Yuan L."/>
            <person name="Wang Z."/>
            <person name="Xia Z."/>
            <person name="Xiao L."/>
            <person name="Anderson O.D."/>
            <person name="Ouyang S."/>
            <person name="Liang Y."/>
            <person name="Zimin A.V."/>
            <person name="Pertea G."/>
            <person name="Qi P."/>
            <person name="Bennetzen J.L."/>
            <person name="Dai X."/>
            <person name="Dawson M.W."/>
            <person name="Muller H.G."/>
            <person name="Kugler K."/>
            <person name="Rivarola-Duarte L."/>
            <person name="Spannagl M."/>
            <person name="Mayer K.F.X."/>
            <person name="Lu F.H."/>
            <person name="Bevan M.W."/>
            <person name="Leroy P."/>
            <person name="Li P."/>
            <person name="You F.M."/>
            <person name="Sun Q."/>
            <person name="Liu Z."/>
            <person name="Lyons E."/>
            <person name="Wicker T."/>
            <person name="Salzberg S.L."/>
            <person name="Devos K.M."/>
            <person name="Dvorak J."/>
        </authorList>
    </citation>
    <scope>NUCLEOTIDE SEQUENCE [LARGE SCALE GENOMIC DNA]</scope>
    <source>
        <strain evidence="2">cv. AL8/78</strain>
    </source>
</reference>